<reference evidence="1" key="2">
    <citation type="submission" date="2023-01" db="EMBL/GenBank/DDBJ databases">
        <authorList>
            <person name="Petersen C."/>
        </authorList>
    </citation>
    <scope>NUCLEOTIDE SEQUENCE</scope>
    <source>
        <strain evidence="1">IBT 17514</strain>
    </source>
</reference>
<organism evidence="1 2">
    <name type="scientific">Penicillium malachiteum</name>
    <dbReference type="NCBI Taxonomy" id="1324776"/>
    <lineage>
        <taxon>Eukaryota</taxon>
        <taxon>Fungi</taxon>
        <taxon>Dikarya</taxon>
        <taxon>Ascomycota</taxon>
        <taxon>Pezizomycotina</taxon>
        <taxon>Eurotiomycetes</taxon>
        <taxon>Eurotiomycetidae</taxon>
        <taxon>Eurotiales</taxon>
        <taxon>Aspergillaceae</taxon>
        <taxon>Penicillium</taxon>
    </lineage>
</organism>
<evidence type="ECO:0000313" key="2">
    <source>
        <dbReference type="Proteomes" id="UP001215712"/>
    </source>
</evidence>
<dbReference type="PANTHER" id="PTHR42034">
    <property type="entry name" value="CHROMOSOME 7, WHOLE GENOME SHOTGUN SEQUENCE-RELATED"/>
    <property type="match status" value="1"/>
</dbReference>
<accession>A0AAD6MUR2</accession>
<proteinExistence type="predicted"/>
<dbReference type="InterPro" id="IPR023213">
    <property type="entry name" value="CAT-like_dom_sf"/>
</dbReference>
<gene>
    <name evidence="1" type="ORF">N7493_007361</name>
</gene>
<dbReference type="Gene3D" id="3.30.559.10">
    <property type="entry name" value="Chloramphenicol acetyltransferase-like domain"/>
    <property type="match status" value="1"/>
</dbReference>
<sequence length="439" mass="50372">MSWSQKDAYWSRPFDCHDEMLHFIRSQGEPINREHWMFLVTTQISFPPQVEDIIDRLRNAWKTLRFRHPDIALEVHSDEKRYYPIYDDESLEKWCNEIFQVETECSFADDFFTKQRRSAPLANATLHWIPATNEFVLVSSHILWDGRGGMLMTHEFLSALENPIIPTKFDGAEAKKLVPSIDTVTGMPDKPKPEWERTADEMLQQYVESQPSIGLLPPGDPKAKKLPAGMDRREVVFTPEEAKSLREATPIMALAEMHDRDSQPEKFVAWSLFDLRRFLPPPFNGAEHAPSIRIASLPIIVKAHGSWSEISSPLNDLNRTSWDVKESDKMFVRDPLNRKATDMFKMAAAHPDVAPPPSSEPFMSSMGIFDDVVKHGYGHFSVENVAILCGTLTPAICLHIWSWKDALHISSTYNVAYYNSDIILRYLTFLKGILRKNLL</sequence>
<protein>
    <submittedName>
        <fullName evidence="1">Uncharacterized protein</fullName>
    </submittedName>
</protein>
<dbReference type="AlphaFoldDB" id="A0AAD6MUR2"/>
<name>A0AAD6MUR2_9EURO</name>
<dbReference type="PANTHER" id="PTHR42034:SF1">
    <property type="entry name" value="CONDENSATION DOMAIN-CONTAINING PROTEIN"/>
    <property type="match status" value="1"/>
</dbReference>
<evidence type="ECO:0000313" key="1">
    <source>
        <dbReference type="EMBL" id="KAJ5719783.1"/>
    </source>
</evidence>
<reference evidence="1" key="1">
    <citation type="journal article" date="2023" name="IMA Fungus">
        <title>Comparative genomic study of the Penicillium genus elucidates a diverse pangenome and 15 lateral gene transfer events.</title>
        <authorList>
            <person name="Petersen C."/>
            <person name="Sorensen T."/>
            <person name="Nielsen M.R."/>
            <person name="Sondergaard T.E."/>
            <person name="Sorensen J.L."/>
            <person name="Fitzpatrick D.A."/>
            <person name="Frisvad J.C."/>
            <person name="Nielsen K.L."/>
        </authorList>
    </citation>
    <scope>NUCLEOTIDE SEQUENCE</scope>
    <source>
        <strain evidence="1">IBT 17514</strain>
    </source>
</reference>
<dbReference type="Proteomes" id="UP001215712">
    <property type="component" value="Unassembled WGS sequence"/>
</dbReference>
<comment type="caution">
    <text evidence="1">The sequence shown here is derived from an EMBL/GenBank/DDBJ whole genome shotgun (WGS) entry which is preliminary data.</text>
</comment>
<dbReference type="Gene3D" id="3.30.559.30">
    <property type="entry name" value="Nonribosomal peptide synthetase, condensation domain"/>
    <property type="match status" value="1"/>
</dbReference>
<keyword evidence="2" id="KW-1185">Reference proteome</keyword>
<dbReference type="EMBL" id="JAQJAN010000010">
    <property type="protein sequence ID" value="KAJ5719783.1"/>
    <property type="molecule type" value="Genomic_DNA"/>
</dbReference>